<dbReference type="CDD" id="cd02440">
    <property type="entry name" value="AdoMet_MTases"/>
    <property type="match status" value="2"/>
</dbReference>
<feature type="domain" description="Methyltransferase type 11" evidence="1">
    <location>
        <begin position="723"/>
        <end position="810"/>
    </location>
</feature>
<dbReference type="Proteomes" id="UP000005667">
    <property type="component" value="Plasmid AZO_p6"/>
</dbReference>
<dbReference type="SUPFAM" id="SSF53448">
    <property type="entry name" value="Nucleotide-diphospho-sugar transferases"/>
    <property type="match status" value="1"/>
</dbReference>
<evidence type="ECO:0000259" key="1">
    <source>
        <dbReference type="Pfam" id="PF08241"/>
    </source>
</evidence>
<dbReference type="EMBL" id="FQ311874">
    <property type="protein sequence ID" value="CBS91652.1"/>
    <property type="molecule type" value="Genomic_DNA"/>
</dbReference>
<dbReference type="AlphaFoldDB" id="G7ZJ72"/>
<keyword evidence="4" id="KW-1185">Reference proteome</keyword>
<dbReference type="OrthoDB" id="7297944at2"/>
<name>G7ZJ72_AZOL4</name>
<organism evidence="3 4">
    <name type="scientific">Azospirillum lipoferum (strain 4B)</name>
    <dbReference type="NCBI Taxonomy" id="862719"/>
    <lineage>
        <taxon>Bacteria</taxon>
        <taxon>Pseudomonadati</taxon>
        <taxon>Pseudomonadota</taxon>
        <taxon>Alphaproteobacteria</taxon>
        <taxon>Rhodospirillales</taxon>
        <taxon>Azospirillaceae</taxon>
        <taxon>Azospirillum</taxon>
    </lineage>
</organism>
<reference evidence="4" key="1">
    <citation type="journal article" date="2011" name="PLoS Genet.">
        <title>Azospirillum genomes reveal transition of bacteria from aquatic to terrestrial environments.</title>
        <authorList>
            <person name="Wisniewski-Dye F."/>
            <person name="Borziak K."/>
            <person name="Khalsa-Moyers G."/>
            <person name="Alexandre G."/>
            <person name="Sukharnikov L.O."/>
            <person name="Wuichet K."/>
            <person name="Hurst G.B."/>
            <person name="McDonald W.H."/>
            <person name="Robertson J.S."/>
            <person name="Barbe V."/>
            <person name="Calteau A."/>
            <person name="Rouy Z."/>
            <person name="Mangenot S."/>
            <person name="Prigent-Combaret C."/>
            <person name="Normand P."/>
            <person name="Boyer M."/>
            <person name="Siguier P."/>
            <person name="Dessaux Y."/>
            <person name="Elmerich C."/>
            <person name="Condemine G."/>
            <person name="Krishnen G."/>
            <person name="Kennedy I."/>
            <person name="Paterson A.H."/>
            <person name="Gonzalez V."/>
            <person name="Mavingui P."/>
            <person name="Zhulin I.B."/>
        </authorList>
    </citation>
    <scope>NUCLEOTIDE SEQUENCE [LARGE SCALE GENOMIC DNA]</scope>
    <source>
        <strain evidence="4">4B</strain>
    </source>
</reference>
<dbReference type="HOGENOM" id="CLU_008652_0_0_5"/>
<geneLocation type="plasmid" evidence="3 4">
    <name>AZO_p6</name>
</geneLocation>
<dbReference type="InterPro" id="IPR029063">
    <property type="entry name" value="SAM-dependent_MTases_sf"/>
</dbReference>
<sequence length="1151" mass="128360">MTIPGHGNVIQDILRRQIDLLAPDILYFSDCTSFDSRFVRSLTRRPPLVVGWQAAPVPTGTDWSEFDVLLSGLSAMRDMALRLGAKAAEHFMPGFPAWIGDAIGPSEERHDLLFAGSYTPHQHARRNRLLTLLGEKALSGAFDCAFHLTTPPEALPPALARWARPPVFGLPMHRVLRSGRIVFDSRSDMNAVAPDGTVFDVAGNETANMRLFETTGSGAFLLTEHHDNLSRYFEIGREIETFRSEGELLEKIHHYLANPEERRAIARRGRERCLRDHSMARRIHDFDTIVRRHLAAAAGNADRGKRMPERVSATVEETPAGAGRPIRHFCTYFDGNYAARGLVMMESIRRFLPDARFHVLCLDDTAHRIVTEQQPAATAIRLSELEDFDPDLAACRADRTKVEYYFTCTPCLPRMILALNPDIGHITYLDSDLYFYRSPEEVFTAIGDGSVAITPHRFSPACADRLVYGRFNVAWVSWRNDREGRRCLEDYRSDCLAWCHDRLEDDRFADQKYLDRWPDRYPNLRILDGKGINLALWNVDNHRLHRRDDGTVMVDDEPLVFVHFHGIKHIGAGTYDLRLRDYQVRANMPFLVDELYKPYLASIEAAFGKLAPLYRLAIPGDPRFGQTRNTKMDDVAGSAGAAASAAAAGASSAGYAVIDRQTALRLSGSDWSGSAWEQDDVAERQEAAYRDLLTGMRQGQARIDLAVAATAVAACGLEAPTLLEVGCASGYYKEVFDHLLGGRVRYAGIDRSATLIGLARRQRPGTPFEIADATRLPVADAGVDIVFNGVALMHIVDYEAAIAESRRAAKRFVIFHTVPVLHNRPTTYLTKLAYGQPTVEVILNEGELRVLFARNGLAVRRVWGSIPYDLSAVLGESTPTRSFLCEVVEPVVPLRPALLNIGCGSHFHGDWVNLDVAPRDSAVMPHDVTRHPLPFAEGTFDAVYHSHVLEHLPKSAVPAFLADCLRVLKPGGILRIAIPDLERICRLYLEFLNRADSGDKEAADRYDWMMLELLDQMVRNESGGEMLRALRRVPLPAEDFIVERIGWEAKGMIAQIRAEAAAAPQAAKPSHPTTLSAEAIGRFRQSGEVHQWMYDRFSLRRLLTETGFIEAAVTAASDSRIAGFAAYGLDVEANGRVRKPDSLFVEARKPI</sequence>
<dbReference type="InterPro" id="IPR055259">
    <property type="entry name" value="YkvP/CgeB_Glyco_trans-like"/>
</dbReference>
<dbReference type="KEGG" id="ali:AZOLI_p60253"/>
<dbReference type="Gene3D" id="3.40.50.150">
    <property type="entry name" value="Vaccinia Virus protein VP39"/>
    <property type="match status" value="2"/>
</dbReference>
<keyword evidence="3" id="KW-0614">Plasmid</keyword>
<dbReference type="SUPFAM" id="SSF53335">
    <property type="entry name" value="S-adenosyl-L-methionine-dependent methyltransferases"/>
    <property type="match status" value="2"/>
</dbReference>
<dbReference type="GO" id="GO:0008757">
    <property type="term" value="F:S-adenosylmethionine-dependent methyltransferase activity"/>
    <property type="evidence" value="ECO:0007669"/>
    <property type="project" value="InterPro"/>
</dbReference>
<dbReference type="Pfam" id="PF13524">
    <property type="entry name" value="Glyco_trans_1_2"/>
    <property type="match status" value="1"/>
</dbReference>
<dbReference type="Pfam" id="PF08241">
    <property type="entry name" value="Methyltransf_11"/>
    <property type="match status" value="2"/>
</dbReference>
<proteinExistence type="predicted"/>
<accession>G7ZJ72</accession>
<dbReference type="PANTHER" id="PTHR43591">
    <property type="entry name" value="METHYLTRANSFERASE"/>
    <property type="match status" value="1"/>
</dbReference>
<evidence type="ECO:0000313" key="4">
    <source>
        <dbReference type="Proteomes" id="UP000005667"/>
    </source>
</evidence>
<gene>
    <name evidence="3" type="ordered locus">AZOLI_p60253</name>
</gene>
<feature type="domain" description="Spore protein YkvP/CgeB glycosyl transferase-like" evidence="2">
    <location>
        <begin position="146"/>
        <end position="286"/>
    </location>
</feature>
<evidence type="ECO:0008006" key="5">
    <source>
        <dbReference type="Google" id="ProtNLM"/>
    </source>
</evidence>
<dbReference type="InterPro" id="IPR013216">
    <property type="entry name" value="Methyltransf_11"/>
</dbReference>
<dbReference type="InterPro" id="IPR029044">
    <property type="entry name" value="Nucleotide-diphossugar_trans"/>
</dbReference>
<protein>
    <recommendedName>
        <fullName evidence="5">Methyltransferase domain-containing protein</fullName>
    </recommendedName>
</protein>
<dbReference type="Gene3D" id="3.90.550.10">
    <property type="entry name" value="Spore Coat Polysaccharide Biosynthesis Protein SpsA, Chain A"/>
    <property type="match status" value="1"/>
</dbReference>
<evidence type="ECO:0000259" key="2">
    <source>
        <dbReference type="Pfam" id="PF13524"/>
    </source>
</evidence>
<evidence type="ECO:0000313" key="3">
    <source>
        <dbReference type="EMBL" id="CBS91652.1"/>
    </source>
</evidence>
<feature type="domain" description="Methyltransferase type 11" evidence="1">
    <location>
        <begin position="927"/>
        <end position="975"/>
    </location>
</feature>